<dbReference type="EMBL" id="BGZK01001413">
    <property type="protein sequence ID" value="GBP79414.1"/>
    <property type="molecule type" value="Genomic_DNA"/>
</dbReference>
<dbReference type="AlphaFoldDB" id="A0A4C1YX62"/>
<reference evidence="2 3" key="1">
    <citation type="journal article" date="2019" name="Commun. Biol.">
        <title>The bagworm genome reveals a unique fibroin gene that provides high tensile strength.</title>
        <authorList>
            <person name="Kono N."/>
            <person name="Nakamura H."/>
            <person name="Ohtoshi R."/>
            <person name="Tomita M."/>
            <person name="Numata K."/>
            <person name="Arakawa K."/>
        </authorList>
    </citation>
    <scope>NUCLEOTIDE SEQUENCE [LARGE SCALE GENOMIC DNA]</scope>
</reference>
<accession>A0A4C1YX62</accession>
<evidence type="ECO:0000256" key="1">
    <source>
        <dbReference type="SAM" id="MobiDB-lite"/>
    </source>
</evidence>
<comment type="caution">
    <text evidence="2">The sequence shown here is derived from an EMBL/GenBank/DDBJ whole genome shotgun (WGS) entry which is preliminary data.</text>
</comment>
<organism evidence="2 3">
    <name type="scientific">Eumeta variegata</name>
    <name type="common">Bagworm moth</name>
    <name type="synonym">Eumeta japonica</name>
    <dbReference type="NCBI Taxonomy" id="151549"/>
    <lineage>
        <taxon>Eukaryota</taxon>
        <taxon>Metazoa</taxon>
        <taxon>Ecdysozoa</taxon>
        <taxon>Arthropoda</taxon>
        <taxon>Hexapoda</taxon>
        <taxon>Insecta</taxon>
        <taxon>Pterygota</taxon>
        <taxon>Neoptera</taxon>
        <taxon>Endopterygota</taxon>
        <taxon>Lepidoptera</taxon>
        <taxon>Glossata</taxon>
        <taxon>Ditrysia</taxon>
        <taxon>Tineoidea</taxon>
        <taxon>Psychidae</taxon>
        <taxon>Oiketicinae</taxon>
        <taxon>Eumeta</taxon>
    </lineage>
</organism>
<feature type="region of interest" description="Disordered" evidence="1">
    <location>
        <begin position="43"/>
        <end position="70"/>
    </location>
</feature>
<gene>
    <name evidence="2" type="ORF">EVAR_61839_1</name>
</gene>
<evidence type="ECO:0000313" key="2">
    <source>
        <dbReference type="EMBL" id="GBP79414.1"/>
    </source>
</evidence>
<sequence>MRVKGAEREIWTVREKEKEMDRQSDSNRPDRIILSRIASLSKPSKFGRHAARATSRPLAQAPSLTTAQPL</sequence>
<proteinExistence type="predicted"/>
<name>A0A4C1YX62_EUMVA</name>
<keyword evidence="3" id="KW-1185">Reference proteome</keyword>
<protein>
    <submittedName>
        <fullName evidence="2">Uncharacterized protein</fullName>
    </submittedName>
</protein>
<evidence type="ECO:0000313" key="3">
    <source>
        <dbReference type="Proteomes" id="UP000299102"/>
    </source>
</evidence>
<dbReference type="Proteomes" id="UP000299102">
    <property type="component" value="Unassembled WGS sequence"/>
</dbReference>